<keyword evidence="2" id="KW-1185">Reference proteome</keyword>
<evidence type="ECO:0000313" key="2">
    <source>
        <dbReference type="Proteomes" id="UP000478052"/>
    </source>
</evidence>
<accession>A0A6G0Y1L0</accession>
<sequence>MNHHHLIHQRIRDETKWKRNIRKKLRNSGKRYITSKGKEFPEKYFEDFEWCHNLQTSFLCSLITVLKKKKRTYNKNTPSRKEFSRIYRFPVKLSNVDTSYIKVCKEFFKRSYKISDGRITRALVNKVVASEEDKVKLNEEHELHLRKAEAAHNGMDSDVQTAKTDYQTTIIAFYLMKTLATPSLSVGIAYYKRQLWTYNLGIRNLSTNDAYIDQCGGQNRNIELALICNFIVCFDHLSPTQINHKFLVSGHSYLPCDRDFGVIEKQKKYHPEIYIPNDWITVILKARKKIPSRLYKLQEDVFPLYFLKKTSLI</sequence>
<dbReference type="OrthoDB" id="6771654at2759"/>
<dbReference type="Proteomes" id="UP000478052">
    <property type="component" value="Unassembled WGS sequence"/>
</dbReference>
<evidence type="ECO:0000313" key="1">
    <source>
        <dbReference type="EMBL" id="KAF0747204.1"/>
    </source>
</evidence>
<organism evidence="1 2">
    <name type="scientific">Aphis craccivora</name>
    <name type="common">Cowpea aphid</name>
    <dbReference type="NCBI Taxonomy" id="307492"/>
    <lineage>
        <taxon>Eukaryota</taxon>
        <taxon>Metazoa</taxon>
        <taxon>Ecdysozoa</taxon>
        <taxon>Arthropoda</taxon>
        <taxon>Hexapoda</taxon>
        <taxon>Insecta</taxon>
        <taxon>Pterygota</taxon>
        <taxon>Neoptera</taxon>
        <taxon>Paraneoptera</taxon>
        <taxon>Hemiptera</taxon>
        <taxon>Sternorrhyncha</taxon>
        <taxon>Aphidomorpha</taxon>
        <taxon>Aphidoidea</taxon>
        <taxon>Aphididae</taxon>
        <taxon>Aphidini</taxon>
        <taxon>Aphis</taxon>
        <taxon>Aphis</taxon>
    </lineage>
</organism>
<name>A0A6G0Y1L0_APHCR</name>
<proteinExistence type="predicted"/>
<comment type="caution">
    <text evidence="1">The sequence shown here is derived from an EMBL/GenBank/DDBJ whole genome shotgun (WGS) entry which is preliminary data.</text>
</comment>
<gene>
    <name evidence="1" type="ORF">FWK35_00020125</name>
</gene>
<dbReference type="AlphaFoldDB" id="A0A6G0Y1L0"/>
<protein>
    <submittedName>
        <fullName evidence="1">Uncharacterized protein</fullName>
    </submittedName>
</protein>
<reference evidence="1 2" key="1">
    <citation type="submission" date="2019-08" db="EMBL/GenBank/DDBJ databases">
        <title>Whole genome of Aphis craccivora.</title>
        <authorList>
            <person name="Voronova N.V."/>
            <person name="Shulinski R.S."/>
            <person name="Bandarenka Y.V."/>
            <person name="Zhorov D.G."/>
            <person name="Warner D."/>
        </authorList>
    </citation>
    <scope>NUCLEOTIDE SEQUENCE [LARGE SCALE GENOMIC DNA]</scope>
    <source>
        <strain evidence="1">180601</strain>
        <tissue evidence="1">Whole Body</tissue>
    </source>
</reference>
<dbReference type="EMBL" id="VUJU01006919">
    <property type="protein sequence ID" value="KAF0747204.1"/>
    <property type="molecule type" value="Genomic_DNA"/>
</dbReference>